<evidence type="ECO:0000256" key="3">
    <source>
        <dbReference type="ARBA" id="ARBA00022448"/>
    </source>
</evidence>
<protein>
    <recommendedName>
        <fullName evidence="18">Ionotropic glutamate receptor L-glutamate and glycine-binding domain-containing protein</fullName>
    </recommendedName>
</protein>
<dbReference type="InParanoid" id="A0A2J7QG03"/>
<dbReference type="STRING" id="105785.A0A2J7QG03"/>
<dbReference type="Pfam" id="PF10613">
    <property type="entry name" value="Lig_chan-Glu_bd"/>
    <property type="match status" value="1"/>
</dbReference>
<dbReference type="InterPro" id="IPR019594">
    <property type="entry name" value="Glu/Gly-bd"/>
</dbReference>
<dbReference type="AlphaFoldDB" id="A0A2J7QG03"/>
<evidence type="ECO:0000256" key="13">
    <source>
        <dbReference type="SAM" id="Phobius"/>
    </source>
</evidence>
<dbReference type="Gene3D" id="3.40.190.10">
    <property type="entry name" value="Periplasmic binding protein-like II"/>
    <property type="match status" value="1"/>
</dbReference>
<feature type="domain" description="Ionotropic glutamate receptor C-terminal" evidence="14">
    <location>
        <begin position="208"/>
        <end position="312"/>
    </location>
</feature>
<evidence type="ECO:0000259" key="15">
    <source>
        <dbReference type="Pfam" id="PF10613"/>
    </source>
</evidence>
<evidence type="ECO:0000256" key="4">
    <source>
        <dbReference type="ARBA" id="ARBA00022475"/>
    </source>
</evidence>
<dbReference type="PANTHER" id="PTHR42643:SF30">
    <property type="entry name" value="IONOTROPIC RECEPTOR 40A-RELATED"/>
    <property type="match status" value="1"/>
</dbReference>
<evidence type="ECO:0000256" key="10">
    <source>
        <dbReference type="ARBA" id="ARBA00023180"/>
    </source>
</evidence>
<organism evidence="16 17">
    <name type="scientific">Cryptotermes secundus</name>
    <dbReference type="NCBI Taxonomy" id="105785"/>
    <lineage>
        <taxon>Eukaryota</taxon>
        <taxon>Metazoa</taxon>
        <taxon>Ecdysozoa</taxon>
        <taxon>Arthropoda</taxon>
        <taxon>Hexapoda</taxon>
        <taxon>Insecta</taxon>
        <taxon>Pterygota</taxon>
        <taxon>Neoptera</taxon>
        <taxon>Polyneoptera</taxon>
        <taxon>Dictyoptera</taxon>
        <taxon>Blattodea</taxon>
        <taxon>Blattoidea</taxon>
        <taxon>Termitoidae</taxon>
        <taxon>Kalotermitidae</taxon>
        <taxon>Cryptotermitinae</taxon>
        <taxon>Cryptotermes</taxon>
    </lineage>
</organism>
<keyword evidence="3" id="KW-0813">Transport</keyword>
<comment type="similarity">
    <text evidence="2">Belongs to the glutamate-gated ion channel (TC 1.A.10.1) family.</text>
</comment>
<keyword evidence="11" id="KW-1071">Ligand-gated ion channel</keyword>
<dbReference type="GO" id="GO:0050906">
    <property type="term" value="P:detection of stimulus involved in sensory perception"/>
    <property type="evidence" value="ECO:0007669"/>
    <property type="project" value="UniProtKB-ARBA"/>
</dbReference>
<proteinExistence type="inferred from homology"/>
<dbReference type="SUPFAM" id="SSF53850">
    <property type="entry name" value="Periplasmic binding protein-like II"/>
    <property type="match status" value="1"/>
</dbReference>
<keyword evidence="4" id="KW-1003">Cell membrane</keyword>
<evidence type="ECO:0000256" key="11">
    <source>
        <dbReference type="ARBA" id="ARBA00023286"/>
    </source>
</evidence>
<dbReference type="Pfam" id="PF00060">
    <property type="entry name" value="Lig_chan"/>
    <property type="match status" value="1"/>
</dbReference>
<evidence type="ECO:0000256" key="9">
    <source>
        <dbReference type="ARBA" id="ARBA00023170"/>
    </source>
</evidence>
<evidence type="ECO:0000256" key="12">
    <source>
        <dbReference type="ARBA" id="ARBA00023303"/>
    </source>
</evidence>
<dbReference type="EMBL" id="NEVH01014836">
    <property type="protein sequence ID" value="PNF27526.1"/>
    <property type="molecule type" value="Genomic_DNA"/>
</dbReference>
<dbReference type="PANTHER" id="PTHR42643">
    <property type="entry name" value="IONOTROPIC RECEPTOR 20A-RELATED"/>
    <property type="match status" value="1"/>
</dbReference>
<reference evidence="16 17" key="1">
    <citation type="submission" date="2017-12" db="EMBL/GenBank/DDBJ databases">
        <title>Hemimetabolous genomes reveal molecular basis of termite eusociality.</title>
        <authorList>
            <person name="Harrison M.C."/>
            <person name="Jongepier E."/>
            <person name="Robertson H.M."/>
            <person name="Arning N."/>
            <person name="Bitard-Feildel T."/>
            <person name="Chao H."/>
            <person name="Childers C.P."/>
            <person name="Dinh H."/>
            <person name="Doddapaneni H."/>
            <person name="Dugan S."/>
            <person name="Gowin J."/>
            <person name="Greiner C."/>
            <person name="Han Y."/>
            <person name="Hu H."/>
            <person name="Hughes D.S.T."/>
            <person name="Huylmans A.-K."/>
            <person name="Kemena C."/>
            <person name="Kremer L.P.M."/>
            <person name="Lee S.L."/>
            <person name="Lopez-Ezquerra A."/>
            <person name="Mallet L."/>
            <person name="Monroy-Kuhn J.M."/>
            <person name="Moser A."/>
            <person name="Murali S.C."/>
            <person name="Muzny D.M."/>
            <person name="Otani S."/>
            <person name="Piulachs M.-D."/>
            <person name="Poelchau M."/>
            <person name="Qu J."/>
            <person name="Schaub F."/>
            <person name="Wada-Katsumata A."/>
            <person name="Worley K.C."/>
            <person name="Xie Q."/>
            <person name="Ylla G."/>
            <person name="Poulsen M."/>
            <person name="Gibbs R.A."/>
            <person name="Schal C."/>
            <person name="Richards S."/>
            <person name="Belles X."/>
            <person name="Korb J."/>
            <person name="Bornberg-Bauer E."/>
        </authorList>
    </citation>
    <scope>NUCLEOTIDE SEQUENCE [LARGE SCALE GENOMIC DNA]</scope>
    <source>
        <tissue evidence="16">Whole body</tissue>
    </source>
</reference>
<keyword evidence="8 13" id="KW-0472">Membrane</keyword>
<gene>
    <name evidence="16" type="ORF">B7P43_G02892</name>
</gene>
<dbReference type="InterPro" id="IPR001320">
    <property type="entry name" value="Iontro_rcpt_C"/>
</dbReference>
<keyword evidence="10" id="KW-0325">Glycoprotein</keyword>
<name>A0A2J7QG03_9NEOP</name>
<evidence type="ECO:0000259" key="14">
    <source>
        <dbReference type="Pfam" id="PF00060"/>
    </source>
</evidence>
<evidence type="ECO:0000256" key="8">
    <source>
        <dbReference type="ARBA" id="ARBA00023136"/>
    </source>
</evidence>
<evidence type="ECO:0000256" key="2">
    <source>
        <dbReference type="ARBA" id="ARBA00008685"/>
    </source>
</evidence>
<keyword evidence="5 13" id="KW-0812">Transmembrane</keyword>
<dbReference type="Gene3D" id="1.10.287.70">
    <property type="match status" value="1"/>
</dbReference>
<evidence type="ECO:0000256" key="5">
    <source>
        <dbReference type="ARBA" id="ARBA00022692"/>
    </source>
</evidence>
<keyword evidence="6 13" id="KW-1133">Transmembrane helix</keyword>
<accession>A0A2J7QG03</accession>
<evidence type="ECO:0000256" key="7">
    <source>
        <dbReference type="ARBA" id="ARBA00023065"/>
    </source>
</evidence>
<dbReference type="Proteomes" id="UP000235965">
    <property type="component" value="Unassembled WGS sequence"/>
</dbReference>
<sequence length="354" mass="40411">MSEARWLLLLYHTNYTLDDLFVDIYIPFHCEFLVVHKEDGQNFVFTEVYRVDRSLPLRTHQFANLSYLARGLIKRRPDLQGLVLRSAVINAGFYANFKKKFGDEVVEIGGYFGEVWNILQEVLNFTTKFCATNERIWGSDMLNGSWNGLIGMLTRHEVNVATANIIVTPERVAVVDFLAPLLNIRTTVHIRKPEPVSNFSNLMRAFDIALWSALVVTVAVLSTCLSAVWYYLRSHLKMSLRDIVNESFFHIFGSFVYQGSKINAKSSAIRTVSVTSYLTATILMAAYSAVFISYLTVQDLKLPVATFQDLLKDGRYRLLSVTGTAQLNYFDVSVHSFVFSHNYRLRGAKRLHET</sequence>
<keyword evidence="12" id="KW-0407">Ion channel</keyword>
<keyword evidence="17" id="KW-1185">Reference proteome</keyword>
<evidence type="ECO:0000313" key="16">
    <source>
        <dbReference type="EMBL" id="PNF27526.1"/>
    </source>
</evidence>
<keyword evidence="7" id="KW-0406">Ion transport</keyword>
<feature type="transmembrane region" description="Helical" evidence="13">
    <location>
        <begin position="274"/>
        <end position="295"/>
    </location>
</feature>
<dbReference type="GO" id="GO:0015276">
    <property type="term" value="F:ligand-gated monoatomic ion channel activity"/>
    <property type="evidence" value="ECO:0007669"/>
    <property type="project" value="InterPro"/>
</dbReference>
<evidence type="ECO:0000256" key="1">
    <source>
        <dbReference type="ARBA" id="ARBA00004651"/>
    </source>
</evidence>
<evidence type="ECO:0000313" key="17">
    <source>
        <dbReference type="Proteomes" id="UP000235965"/>
    </source>
</evidence>
<feature type="transmembrane region" description="Helical" evidence="13">
    <location>
        <begin position="208"/>
        <end position="232"/>
    </location>
</feature>
<feature type="domain" description="Ionotropic glutamate receptor L-glutamate and glycine-binding" evidence="15">
    <location>
        <begin position="101"/>
        <end position="194"/>
    </location>
</feature>
<dbReference type="GO" id="GO:0005886">
    <property type="term" value="C:plasma membrane"/>
    <property type="evidence" value="ECO:0007669"/>
    <property type="project" value="UniProtKB-SubCell"/>
</dbReference>
<evidence type="ECO:0000256" key="6">
    <source>
        <dbReference type="ARBA" id="ARBA00022989"/>
    </source>
</evidence>
<comment type="subcellular location">
    <subcellularLocation>
        <location evidence="1">Cell membrane</location>
        <topology evidence="1">Multi-pass membrane protein</topology>
    </subcellularLocation>
</comment>
<evidence type="ECO:0008006" key="18">
    <source>
        <dbReference type="Google" id="ProtNLM"/>
    </source>
</evidence>
<dbReference type="OrthoDB" id="8195021at2759"/>
<keyword evidence="9" id="KW-0675">Receptor</keyword>
<dbReference type="InterPro" id="IPR052192">
    <property type="entry name" value="Insect_Ionotropic_Sensory_Rcpt"/>
</dbReference>
<comment type="caution">
    <text evidence="16">The sequence shown here is derived from an EMBL/GenBank/DDBJ whole genome shotgun (WGS) entry which is preliminary data.</text>
</comment>